<dbReference type="InterPro" id="IPR010730">
    <property type="entry name" value="HET"/>
</dbReference>
<proteinExistence type="predicted"/>
<feature type="domain" description="Heterokaryon incompatibility" evidence="1">
    <location>
        <begin position="24"/>
        <end position="110"/>
    </location>
</feature>
<evidence type="ECO:0000313" key="2">
    <source>
        <dbReference type="EMBL" id="KAF2012970.1"/>
    </source>
</evidence>
<keyword evidence="3" id="KW-1185">Reference proteome</keyword>
<dbReference type="EMBL" id="ML978072">
    <property type="protein sequence ID" value="KAF2012970.1"/>
    <property type="molecule type" value="Genomic_DNA"/>
</dbReference>
<evidence type="ECO:0000259" key="1">
    <source>
        <dbReference type="Pfam" id="PF06985"/>
    </source>
</evidence>
<reference evidence="2" key="1">
    <citation type="journal article" date="2020" name="Stud. Mycol.">
        <title>101 Dothideomycetes genomes: a test case for predicting lifestyles and emergence of pathogens.</title>
        <authorList>
            <person name="Haridas S."/>
            <person name="Albert R."/>
            <person name="Binder M."/>
            <person name="Bloem J."/>
            <person name="Labutti K."/>
            <person name="Salamov A."/>
            <person name="Andreopoulos B."/>
            <person name="Baker S."/>
            <person name="Barry K."/>
            <person name="Bills G."/>
            <person name="Bluhm B."/>
            <person name="Cannon C."/>
            <person name="Castanera R."/>
            <person name="Culley D."/>
            <person name="Daum C."/>
            <person name="Ezra D."/>
            <person name="Gonzalez J."/>
            <person name="Henrissat B."/>
            <person name="Kuo A."/>
            <person name="Liang C."/>
            <person name="Lipzen A."/>
            <person name="Lutzoni F."/>
            <person name="Magnuson J."/>
            <person name="Mondo S."/>
            <person name="Nolan M."/>
            <person name="Ohm R."/>
            <person name="Pangilinan J."/>
            <person name="Park H.-J."/>
            <person name="Ramirez L."/>
            <person name="Alfaro M."/>
            <person name="Sun H."/>
            <person name="Tritt A."/>
            <person name="Yoshinaga Y."/>
            <person name="Zwiers L.-H."/>
            <person name="Turgeon B."/>
            <person name="Goodwin S."/>
            <person name="Spatafora J."/>
            <person name="Crous P."/>
            <person name="Grigoriev I."/>
        </authorList>
    </citation>
    <scope>NUCLEOTIDE SEQUENCE</scope>
    <source>
        <strain evidence="2">CBS 175.79</strain>
    </source>
</reference>
<evidence type="ECO:0000313" key="3">
    <source>
        <dbReference type="Proteomes" id="UP000799778"/>
    </source>
</evidence>
<dbReference type="Proteomes" id="UP000799778">
    <property type="component" value="Unassembled WGS sequence"/>
</dbReference>
<dbReference type="RefSeq" id="XP_033381309.1">
    <property type="nucleotide sequence ID" value="XM_033530078.1"/>
</dbReference>
<dbReference type="AlphaFoldDB" id="A0A6A5XJR0"/>
<name>A0A6A5XJR0_9PLEO</name>
<accession>A0A6A5XJR0</accession>
<dbReference type="Pfam" id="PF06985">
    <property type="entry name" value="HET"/>
    <property type="match status" value="1"/>
</dbReference>
<gene>
    <name evidence="2" type="ORF">BU24DRAFT_435270</name>
</gene>
<organism evidence="2 3">
    <name type="scientific">Aaosphaeria arxii CBS 175.79</name>
    <dbReference type="NCBI Taxonomy" id="1450172"/>
    <lineage>
        <taxon>Eukaryota</taxon>
        <taxon>Fungi</taxon>
        <taxon>Dikarya</taxon>
        <taxon>Ascomycota</taxon>
        <taxon>Pezizomycotina</taxon>
        <taxon>Dothideomycetes</taxon>
        <taxon>Pleosporomycetidae</taxon>
        <taxon>Pleosporales</taxon>
        <taxon>Pleosporales incertae sedis</taxon>
        <taxon>Aaosphaeria</taxon>
    </lineage>
</organism>
<sequence length="277" mass="31120">MRLLRIDSSGALQFTGDLTEVPPYAILSHTWGPDGDEVTYDDFVSGAYHRKAGYAKIQFCGIQARRDNLEYFWVDSCCIDKKNFTELSEAITSMFRWYANAVKCYVYLPDVSTGMQGHNQTGPGWHSSFQSSRWFTRGWTLQELLAPKTVEFFSREGKLLGDRVSLEVAIQKTTGIPLAALRGAPLADFTIEERMGWAEERNTKKKEDRAYCLLGIFDIFMPLIYGEGDNAFARLRDAIHQSILSGENRRRVIAPGLGMAKVCFGSRASQAQAKALS</sequence>
<dbReference type="PANTHER" id="PTHR10622:SF11">
    <property type="entry name" value="HET-DOMAIN-CONTAINING PROTEIN"/>
    <property type="match status" value="1"/>
</dbReference>
<dbReference type="GeneID" id="54287475"/>
<protein>
    <submittedName>
        <fullName evidence="2">Heterokaryon incompatibility</fullName>
    </submittedName>
</protein>
<dbReference type="PANTHER" id="PTHR10622">
    <property type="entry name" value="HET DOMAIN-CONTAINING PROTEIN"/>
    <property type="match status" value="1"/>
</dbReference>
<dbReference type="OrthoDB" id="674604at2759"/>